<protein>
    <recommendedName>
        <fullName evidence="3">DUF1428 domain-containing protein</fullName>
    </recommendedName>
</protein>
<organism evidence="1 2">
    <name type="scientific">Roseibium alexandrii</name>
    <dbReference type="NCBI Taxonomy" id="388408"/>
    <lineage>
        <taxon>Bacteria</taxon>
        <taxon>Pseudomonadati</taxon>
        <taxon>Pseudomonadota</taxon>
        <taxon>Alphaproteobacteria</taxon>
        <taxon>Hyphomicrobiales</taxon>
        <taxon>Stappiaceae</taxon>
        <taxon>Roseibium</taxon>
    </lineage>
</organism>
<dbReference type="Gene3D" id="3.30.70.100">
    <property type="match status" value="1"/>
</dbReference>
<evidence type="ECO:0008006" key="3">
    <source>
        <dbReference type="Google" id="ProtNLM"/>
    </source>
</evidence>
<gene>
    <name evidence="1" type="ORF">LAX5112_02890</name>
</gene>
<dbReference type="Pfam" id="PF07237">
    <property type="entry name" value="DUF1428"/>
    <property type="match status" value="1"/>
</dbReference>
<sequence>MSYVQGFLAPVKTTKKADYAVIAEKSWALFKEYGAVSSCEAWGTDVPDGEVTSFPMAVKKAPDETVVFSWIIWPDKTTADAAMGKMEEDPRWGEIMPNADEVFSLKRMIFGGFEPLLET</sequence>
<dbReference type="SUPFAM" id="SSF54909">
    <property type="entry name" value="Dimeric alpha+beta barrel"/>
    <property type="match status" value="1"/>
</dbReference>
<dbReference type="STRING" id="388408.LAX5112_02890"/>
<dbReference type="InterPro" id="IPR009874">
    <property type="entry name" value="DUF1428"/>
</dbReference>
<name>A0A0M7ADC4_9HYPH</name>
<reference evidence="2" key="1">
    <citation type="submission" date="2015-07" db="EMBL/GenBank/DDBJ databases">
        <authorList>
            <person name="Rodrigo-Torres Lidia"/>
            <person name="Arahal R.David."/>
        </authorList>
    </citation>
    <scope>NUCLEOTIDE SEQUENCE [LARGE SCALE GENOMIC DNA]</scope>
    <source>
        <strain evidence="2">CECT 5112</strain>
    </source>
</reference>
<dbReference type="Proteomes" id="UP000053235">
    <property type="component" value="Unassembled WGS sequence"/>
</dbReference>
<dbReference type="OrthoDB" id="9792392at2"/>
<evidence type="ECO:0000313" key="2">
    <source>
        <dbReference type="Proteomes" id="UP000053235"/>
    </source>
</evidence>
<proteinExistence type="predicted"/>
<keyword evidence="2" id="KW-1185">Reference proteome</keyword>
<dbReference type="EMBL" id="CXWD01000010">
    <property type="protein sequence ID" value="CTQ71634.1"/>
    <property type="molecule type" value="Genomic_DNA"/>
</dbReference>
<dbReference type="PIRSF" id="PIRSF007028">
    <property type="entry name" value="UCP007028"/>
    <property type="match status" value="1"/>
</dbReference>
<dbReference type="RefSeq" id="WP_055672404.1">
    <property type="nucleotide sequence ID" value="NZ_CXWD01000010.1"/>
</dbReference>
<dbReference type="InterPro" id="IPR011008">
    <property type="entry name" value="Dimeric_a/b-barrel"/>
</dbReference>
<evidence type="ECO:0000313" key="1">
    <source>
        <dbReference type="EMBL" id="CTQ71634.1"/>
    </source>
</evidence>
<dbReference type="AlphaFoldDB" id="A0A0M7ADC4"/>
<accession>A0A0M7ADC4</accession>